<keyword evidence="9" id="KW-0472">Membrane</keyword>
<keyword evidence="13" id="KW-1185">Reference proteome</keyword>
<dbReference type="PANTHER" id="PTHR11987">
    <property type="entry name" value="ALPHA-2,8-SIALYLTRANSFERASE"/>
    <property type="match status" value="1"/>
</dbReference>
<evidence type="ECO:0000256" key="10">
    <source>
        <dbReference type="ARBA" id="ARBA00023180"/>
    </source>
</evidence>
<gene>
    <name evidence="12" type="ORF">CYMTET_12860</name>
</gene>
<sequence>CLCAALWTGKFCTDKVTFAKPRAMTNFTPYNLPDLTMNQVSLANKTSVMVSRNPMSKDRGPPIKLADVTKAMLKVLPESDPLRGVMFRTCSVIGSSGILLMYEHGGAIDQSDAIIRFNSAPTEGFQPHVGSRTTLRITNSRNFGFREFPSEQVFQHMRITAGLNKMLEKRRRHPTMQLYGLSPDFHQYIDRSFQFLATSGLLGIVIALHKCVSVNLYGFQVHPRHGVQYHYYNKADAPANEQRDDVEWLVVKALVTGGVLNFGEPCIIECHTSELWCESCQKSLDEPRKGSDG</sequence>
<dbReference type="Proteomes" id="UP001190700">
    <property type="component" value="Unassembled WGS sequence"/>
</dbReference>
<protein>
    <recommendedName>
        <fullName evidence="11">EGF-like domain-containing protein</fullName>
    </recommendedName>
</protein>
<dbReference type="GO" id="GO:0000139">
    <property type="term" value="C:Golgi membrane"/>
    <property type="evidence" value="ECO:0007669"/>
    <property type="project" value="UniProtKB-SubCell"/>
</dbReference>
<evidence type="ECO:0000259" key="11">
    <source>
        <dbReference type="PROSITE" id="PS00022"/>
    </source>
</evidence>
<evidence type="ECO:0000313" key="13">
    <source>
        <dbReference type="Proteomes" id="UP001190700"/>
    </source>
</evidence>
<keyword evidence="5" id="KW-0812">Transmembrane</keyword>
<comment type="caution">
    <text evidence="12">The sequence shown here is derived from an EMBL/GenBank/DDBJ whole genome shotgun (WGS) entry which is preliminary data.</text>
</comment>
<dbReference type="PROSITE" id="PS00022">
    <property type="entry name" value="EGF_1"/>
    <property type="match status" value="1"/>
</dbReference>
<evidence type="ECO:0000256" key="4">
    <source>
        <dbReference type="ARBA" id="ARBA00022679"/>
    </source>
</evidence>
<comment type="similarity">
    <text evidence="2">Belongs to the glycosyltransferase 29 family.</text>
</comment>
<keyword evidence="7" id="KW-1133">Transmembrane helix</keyword>
<name>A0AAE0GJM4_9CHLO</name>
<feature type="non-terminal residue" evidence="12">
    <location>
        <position position="1"/>
    </location>
</feature>
<keyword evidence="8" id="KW-0333">Golgi apparatus</keyword>
<accession>A0AAE0GJM4</accession>
<evidence type="ECO:0000256" key="5">
    <source>
        <dbReference type="ARBA" id="ARBA00022692"/>
    </source>
</evidence>
<dbReference type="InterPro" id="IPR050943">
    <property type="entry name" value="Glycosyltr_29_Sialyltrsf"/>
</dbReference>
<keyword evidence="6" id="KW-0735">Signal-anchor</keyword>
<reference evidence="12 13" key="1">
    <citation type="journal article" date="2015" name="Genome Biol. Evol.">
        <title>Comparative Genomics of a Bacterivorous Green Alga Reveals Evolutionary Causalities and Consequences of Phago-Mixotrophic Mode of Nutrition.</title>
        <authorList>
            <person name="Burns J.A."/>
            <person name="Paasch A."/>
            <person name="Narechania A."/>
            <person name="Kim E."/>
        </authorList>
    </citation>
    <scope>NUCLEOTIDE SEQUENCE [LARGE SCALE GENOMIC DNA]</scope>
    <source>
        <strain evidence="12 13">PLY_AMNH</strain>
    </source>
</reference>
<dbReference type="PANTHER" id="PTHR11987:SF36">
    <property type="entry name" value="SIA-ALPHA-2,3-GAL-BETA-1,4-GLCNAC-R:ALPHA 2,8-SIALYLTRANSFERASE"/>
    <property type="match status" value="1"/>
</dbReference>
<dbReference type="CDD" id="cd19952">
    <property type="entry name" value="GT29"/>
    <property type="match status" value="1"/>
</dbReference>
<keyword evidence="10" id="KW-0325">Glycoprotein</keyword>
<keyword evidence="4" id="KW-0808">Transferase</keyword>
<evidence type="ECO:0000256" key="1">
    <source>
        <dbReference type="ARBA" id="ARBA00004323"/>
    </source>
</evidence>
<feature type="domain" description="EGF-like" evidence="11">
    <location>
        <begin position="1"/>
        <end position="12"/>
    </location>
</feature>
<dbReference type="InterPro" id="IPR038578">
    <property type="entry name" value="GT29-like_sf"/>
</dbReference>
<evidence type="ECO:0000256" key="2">
    <source>
        <dbReference type="ARBA" id="ARBA00006003"/>
    </source>
</evidence>
<proteinExistence type="inferred from homology"/>
<dbReference type="InterPro" id="IPR000742">
    <property type="entry name" value="EGF"/>
</dbReference>
<dbReference type="InterPro" id="IPR001675">
    <property type="entry name" value="Glyco_trans_29"/>
</dbReference>
<evidence type="ECO:0000256" key="3">
    <source>
        <dbReference type="ARBA" id="ARBA00022676"/>
    </source>
</evidence>
<evidence type="ECO:0000256" key="6">
    <source>
        <dbReference type="ARBA" id="ARBA00022968"/>
    </source>
</evidence>
<evidence type="ECO:0000313" key="12">
    <source>
        <dbReference type="EMBL" id="KAK3279240.1"/>
    </source>
</evidence>
<evidence type="ECO:0000256" key="8">
    <source>
        <dbReference type="ARBA" id="ARBA00023034"/>
    </source>
</evidence>
<comment type="subcellular location">
    <subcellularLocation>
        <location evidence="1">Golgi apparatus membrane</location>
        <topology evidence="1">Single-pass type II membrane protein</topology>
    </subcellularLocation>
</comment>
<dbReference type="GO" id="GO:0008373">
    <property type="term" value="F:sialyltransferase activity"/>
    <property type="evidence" value="ECO:0007669"/>
    <property type="project" value="InterPro"/>
</dbReference>
<organism evidence="12 13">
    <name type="scientific">Cymbomonas tetramitiformis</name>
    <dbReference type="NCBI Taxonomy" id="36881"/>
    <lineage>
        <taxon>Eukaryota</taxon>
        <taxon>Viridiplantae</taxon>
        <taxon>Chlorophyta</taxon>
        <taxon>Pyramimonadophyceae</taxon>
        <taxon>Pyramimonadales</taxon>
        <taxon>Pyramimonadaceae</taxon>
        <taxon>Cymbomonas</taxon>
    </lineage>
</organism>
<evidence type="ECO:0000256" key="7">
    <source>
        <dbReference type="ARBA" id="ARBA00022989"/>
    </source>
</evidence>
<dbReference type="Pfam" id="PF00777">
    <property type="entry name" value="Glyco_transf_29"/>
    <property type="match status" value="2"/>
</dbReference>
<dbReference type="Gene3D" id="3.90.1480.20">
    <property type="entry name" value="Glycosyl transferase family 29"/>
    <property type="match status" value="1"/>
</dbReference>
<keyword evidence="3" id="KW-0328">Glycosyltransferase</keyword>
<dbReference type="AlphaFoldDB" id="A0AAE0GJM4"/>
<evidence type="ECO:0000256" key="9">
    <source>
        <dbReference type="ARBA" id="ARBA00023136"/>
    </source>
</evidence>
<dbReference type="EMBL" id="LGRX02005047">
    <property type="protein sequence ID" value="KAK3279240.1"/>
    <property type="molecule type" value="Genomic_DNA"/>
</dbReference>